<dbReference type="Proteomes" id="UP001272242">
    <property type="component" value="Unassembled WGS sequence"/>
</dbReference>
<name>A0ABU5F438_9BACT</name>
<reference evidence="3" key="1">
    <citation type="journal article" date="2023" name="Mar. Drugs">
        <title>Gemmata algarum, a Novel Planctomycete Isolated from an Algal Mat, Displays Antimicrobial Activity.</title>
        <authorList>
            <person name="Kumar G."/>
            <person name="Kallscheuer N."/>
            <person name="Kashif M."/>
            <person name="Ahamad S."/>
            <person name="Jagadeeshwari U."/>
            <person name="Pannikurungottu S."/>
            <person name="Haufschild T."/>
            <person name="Kabuu M."/>
            <person name="Sasikala C."/>
            <person name="Jogler C."/>
            <person name="Ramana C."/>
        </authorList>
    </citation>
    <scope>NUCLEOTIDE SEQUENCE [LARGE SCALE GENOMIC DNA]</scope>
    <source>
        <strain evidence="3">JC673</strain>
    </source>
</reference>
<evidence type="ECO:0000313" key="2">
    <source>
        <dbReference type="EMBL" id="MDY3562323.1"/>
    </source>
</evidence>
<dbReference type="EMBL" id="JAXBLV010000211">
    <property type="protein sequence ID" value="MDY3562323.1"/>
    <property type="molecule type" value="Genomic_DNA"/>
</dbReference>
<feature type="region of interest" description="Disordered" evidence="1">
    <location>
        <begin position="80"/>
        <end position="119"/>
    </location>
</feature>
<dbReference type="RefSeq" id="WP_320688633.1">
    <property type="nucleotide sequence ID" value="NZ_JAXBLV010000211.1"/>
</dbReference>
<sequence>MYPSGRWDGFWVQRHMGRQAMTPFTLRFTDGTVTGEGRDMVGAFTFAGTCDETTGAVRLVKQYVTTDGRRRHQVLYVGRPDGEGSISGTWSLGPHDSGPFLLRPRVQKPTGDEPIHEIG</sequence>
<keyword evidence="3" id="KW-1185">Reference proteome</keyword>
<comment type="caution">
    <text evidence="2">The sequence shown here is derived from an EMBL/GenBank/DDBJ whole genome shotgun (WGS) entry which is preliminary data.</text>
</comment>
<accession>A0ABU5F438</accession>
<organism evidence="2 3">
    <name type="scientific">Gemmata algarum</name>
    <dbReference type="NCBI Taxonomy" id="2975278"/>
    <lineage>
        <taxon>Bacteria</taxon>
        <taxon>Pseudomonadati</taxon>
        <taxon>Planctomycetota</taxon>
        <taxon>Planctomycetia</taxon>
        <taxon>Gemmatales</taxon>
        <taxon>Gemmataceae</taxon>
        <taxon>Gemmata</taxon>
    </lineage>
</organism>
<protein>
    <submittedName>
        <fullName evidence="2">Uncharacterized protein</fullName>
    </submittedName>
</protein>
<proteinExistence type="predicted"/>
<gene>
    <name evidence="2" type="ORF">R5W23_003788</name>
</gene>
<feature type="compositionally biased region" description="Basic and acidic residues" evidence="1">
    <location>
        <begin position="110"/>
        <end position="119"/>
    </location>
</feature>
<evidence type="ECO:0000256" key="1">
    <source>
        <dbReference type="SAM" id="MobiDB-lite"/>
    </source>
</evidence>
<evidence type="ECO:0000313" key="3">
    <source>
        <dbReference type="Proteomes" id="UP001272242"/>
    </source>
</evidence>